<evidence type="ECO:0000256" key="3">
    <source>
        <dbReference type="ARBA" id="ARBA00017473"/>
    </source>
</evidence>
<comment type="catalytic activity">
    <reaction evidence="9">
        <text>4-CDP-2-C-methyl-D-erythritol + ATP = 4-CDP-2-C-methyl-D-erythritol 2-phosphate + ADP + H(+)</text>
        <dbReference type="Rhea" id="RHEA:18437"/>
        <dbReference type="ChEBI" id="CHEBI:15378"/>
        <dbReference type="ChEBI" id="CHEBI:30616"/>
        <dbReference type="ChEBI" id="CHEBI:57823"/>
        <dbReference type="ChEBI" id="CHEBI:57919"/>
        <dbReference type="ChEBI" id="CHEBI:456216"/>
        <dbReference type="EC" id="2.7.1.148"/>
    </reaction>
</comment>
<dbReference type="RefSeq" id="WP_119349580.1">
    <property type="nucleotide sequence ID" value="NZ_QWET01000005.1"/>
</dbReference>
<dbReference type="PANTHER" id="PTHR43527">
    <property type="entry name" value="4-DIPHOSPHOCYTIDYL-2-C-METHYL-D-ERYTHRITOL KINASE, CHLOROPLASTIC"/>
    <property type="match status" value="1"/>
</dbReference>
<dbReference type="EMBL" id="QWET01000005">
    <property type="protein sequence ID" value="RIH65739.1"/>
    <property type="molecule type" value="Genomic_DNA"/>
</dbReference>
<organism evidence="12 13">
    <name type="scientific">Mariniphaga sediminis</name>
    <dbReference type="NCBI Taxonomy" id="1628158"/>
    <lineage>
        <taxon>Bacteria</taxon>
        <taxon>Pseudomonadati</taxon>
        <taxon>Bacteroidota</taxon>
        <taxon>Bacteroidia</taxon>
        <taxon>Marinilabiliales</taxon>
        <taxon>Prolixibacteraceae</taxon>
        <taxon>Mariniphaga</taxon>
    </lineage>
</organism>
<evidence type="ECO:0000256" key="9">
    <source>
        <dbReference type="HAMAP-Rule" id="MF_00061"/>
    </source>
</evidence>
<comment type="caution">
    <text evidence="12">The sequence shown here is derived from an EMBL/GenBank/DDBJ whole genome shotgun (WGS) entry which is preliminary data.</text>
</comment>
<evidence type="ECO:0000256" key="8">
    <source>
        <dbReference type="ARBA" id="ARBA00032554"/>
    </source>
</evidence>
<evidence type="ECO:0000259" key="11">
    <source>
        <dbReference type="Pfam" id="PF08544"/>
    </source>
</evidence>
<proteinExistence type="inferred from homology"/>
<dbReference type="SUPFAM" id="SSF54211">
    <property type="entry name" value="Ribosomal protein S5 domain 2-like"/>
    <property type="match status" value="1"/>
</dbReference>
<protein>
    <recommendedName>
        <fullName evidence="3 9">4-diphosphocytidyl-2-C-methyl-D-erythritol kinase</fullName>
        <shortName evidence="9">CMK</shortName>
        <ecNumber evidence="2 9">2.7.1.148</ecNumber>
    </recommendedName>
    <alternativeName>
        <fullName evidence="8 9">4-(cytidine-5'-diphospho)-2-C-methyl-D-erythritol kinase</fullName>
    </alternativeName>
</protein>
<evidence type="ECO:0000256" key="2">
    <source>
        <dbReference type="ARBA" id="ARBA00012052"/>
    </source>
</evidence>
<evidence type="ECO:0000259" key="10">
    <source>
        <dbReference type="Pfam" id="PF00288"/>
    </source>
</evidence>
<dbReference type="InterPro" id="IPR013750">
    <property type="entry name" value="GHMP_kinase_C_dom"/>
</dbReference>
<dbReference type="GO" id="GO:0016114">
    <property type="term" value="P:terpenoid biosynthetic process"/>
    <property type="evidence" value="ECO:0007669"/>
    <property type="project" value="UniProtKB-UniRule"/>
</dbReference>
<comment type="function">
    <text evidence="9">Catalyzes the phosphorylation of the position 2 hydroxy group of 4-diphosphocytidyl-2C-methyl-D-erythritol.</text>
</comment>
<keyword evidence="4 9" id="KW-0808">Transferase</keyword>
<evidence type="ECO:0000256" key="5">
    <source>
        <dbReference type="ARBA" id="ARBA00022741"/>
    </source>
</evidence>
<feature type="binding site" evidence="9">
    <location>
        <begin position="90"/>
        <end position="100"/>
    </location>
    <ligand>
        <name>ATP</name>
        <dbReference type="ChEBI" id="CHEBI:30616"/>
    </ligand>
</feature>
<reference evidence="12 13" key="1">
    <citation type="journal article" date="2015" name="Int. J. Syst. Evol. Microbiol.">
        <title>Mariniphaga sediminis sp. nov., isolated from coastal sediment.</title>
        <authorList>
            <person name="Wang F.Q."/>
            <person name="Shen Q.Y."/>
            <person name="Chen G.J."/>
            <person name="Du Z.J."/>
        </authorList>
    </citation>
    <scope>NUCLEOTIDE SEQUENCE [LARGE SCALE GENOMIC DNA]</scope>
    <source>
        <strain evidence="12 13">SY21</strain>
    </source>
</reference>
<dbReference type="GO" id="GO:0019288">
    <property type="term" value="P:isopentenyl diphosphate biosynthetic process, methylerythritol 4-phosphate pathway"/>
    <property type="evidence" value="ECO:0007669"/>
    <property type="project" value="UniProtKB-UniRule"/>
</dbReference>
<evidence type="ECO:0000256" key="6">
    <source>
        <dbReference type="ARBA" id="ARBA00022777"/>
    </source>
</evidence>
<feature type="active site" evidence="9">
    <location>
        <position position="8"/>
    </location>
</feature>
<evidence type="ECO:0000256" key="7">
    <source>
        <dbReference type="ARBA" id="ARBA00022840"/>
    </source>
</evidence>
<dbReference type="OrthoDB" id="9809438at2"/>
<dbReference type="Proteomes" id="UP000266441">
    <property type="component" value="Unassembled WGS sequence"/>
</dbReference>
<dbReference type="Pfam" id="PF08544">
    <property type="entry name" value="GHMP_kinases_C"/>
    <property type="match status" value="1"/>
</dbReference>
<feature type="active site" evidence="9">
    <location>
        <position position="132"/>
    </location>
</feature>
<keyword evidence="13" id="KW-1185">Reference proteome</keyword>
<dbReference type="HAMAP" id="MF_00061">
    <property type="entry name" value="IspE"/>
    <property type="match status" value="1"/>
</dbReference>
<dbReference type="Gene3D" id="3.30.230.10">
    <property type="match status" value="1"/>
</dbReference>
<dbReference type="InterPro" id="IPR006204">
    <property type="entry name" value="GHMP_kinase_N_dom"/>
</dbReference>
<keyword evidence="6 9" id="KW-0418">Kinase</keyword>
<feature type="domain" description="GHMP kinase C-terminal" evidence="11">
    <location>
        <begin position="207"/>
        <end position="250"/>
    </location>
</feature>
<sequence>MIVFPNAKINIGLHVVSRRSDGYHNLETVFYPVQLTDALEMAENKTTGITFSGLPVEGPPGENLVLKAYHLLKNDFELPPVQFHLHKKIPTGAGLGGGSSDAAFALKMLNEYFQLRLSTEKLKNYAVKLGADCPFFIENKPMFASGIGDLFSPMELNLTQYRIVILKPEVSVSTVLAYKNVVPVPPEFNLKKLSGLPIEQWKETVVNDFEKSIFPLFPDIEKWKKKLYEAGALYASMSGSGSAVFGIFRHLPADFDKIIPEGVLFVG</sequence>
<dbReference type="Pfam" id="PF00288">
    <property type="entry name" value="GHMP_kinases_N"/>
    <property type="match status" value="1"/>
</dbReference>
<accession>A0A399D263</accession>
<dbReference type="InterPro" id="IPR004424">
    <property type="entry name" value="IspE"/>
</dbReference>
<dbReference type="NCBIfam" id="TIGR00154">
    <property type="entry name" value="ispE"/>
    <property type="match status" value="1"/>
</dbReference>
<keyword evidence="5 9" id="KW-0547">Nucleotide-binding</keyword>
<dbReference type="InterPro" id="IPR036554">
    <property type="entry name" value="GHMP_kinase_C_sf"/>
</dbReference>
<dbReference type="InterPro" id="IPR014721">
    <property type="entry name" value="Ribsml_uS5_D2-typ_fold_subgr"/>
</dbReference>
<dbReference type="EC" id="2.7.1.148" evidence="2 9"/>
<comment type="pathway">
    <text evidence="9">Isoprenoid biosynthesis; isopentenyl diphosphate biosynthesis via DXP pathway; isopentenyl diphosphate from 1-deoxy-D-xylulose 5-phosphate: step 3/6.</text>
</comment>
<dbReference type="GO" id="GO:0050515">
    <property type="term" value="F:4-(cytidine 5'-diphospho)-2-C-methyl-D-erythritol kinase activity"/>
    <property type="evidence" value="ECO:0007669"/>
    <property type="project" value="UniProtKB-UniRule"/>
</dbReference>
<dbReference type="PANTHER" id="PTHR43527:SF2">
    <property type="entry name" value="4-DIPHOSPHOCYTIDYL-2-C-METHYL-D-ERYTHRITOL KINASE, CHLOROPLASTIC"/>
    <property type="match status" value="1"/>
</dbReference>
<dbReference type="Gene3D" id="3.30.70.890">
    <property type="entry name" value="GHMP kinase, C-terminal domain"/>
    <property type="match status" value="1"/>
</dbReference>
<evidence type="ECO:0000313" key="12">
    <source>
        <dbReference type="EMBL" id="RIH65739.1"/>
    </source>
</evidence>
<evidence type="ECO:0000256" key="4">
    <source>
        <dbReference type="ARBA" id="ARBA00022679"/>
    </source>
</evidence>
<dbReference type="SUPFAM" id="SSF55060">
    <property type="entry name" value="GHMP Kinase, C-terminal domain"/>
    <property type="match status" value="1"/>
</dbReference>
<feature type="domain" description="GHMP kinase N-terminal" evidence="10">
    <location>
        <begin position="63"/>
        <end position="137"/>
    </location>
</feature>
<keyword evidence="9" id="KW-0414">Isoprene biosynthesis</keyword>
<keyword evidence="7 9" id="KW-0067">ATP-binding</keyword>
<name>A0A399D263_9BACT</name>
<evidence type="ECO:0000256" key="1">
    <source>
        <dbReference type="ARBA" id="ARBA00009684"/>
    </source>
</evidence>
<dbReference type="GO" id="GO:0005524">
    <property type="term" value="F:ATP binding"/>
    <property type="evidence" value="ECO:0007669"/>
    <property type="project" value="UniProtKB-UniRule"/>
</dbReference>
<comment type="similarity">
    <text evidence="1 9">Belongs to the GHMP kinase family. IspE subfamily.</text>
</comment>
<dbReference type="UniPathway" id="UPA00056">
    <property type="reaction ID" value="UER00094"/>
</dbReference>
<evidence type="ECO:0000313" key="13">
    <source>
        <dbReference type="Proteomes" id="UP000266441"/>
    </source>
</evidence>
<dbReference type="PIRSF" id="PIRSF010376">
    <property type="entry name" value="IspE"/>
    <property type="match status" value="1"/>
</dbReference>
<dbReference type="AlphaFoldDB" id="A0A399D263"/>
<gene>
    <name evidence="9" type="primary">ispE</name>
    <name evidence="12" type="ORF">D1164_08765</name>
</gene>
<dbReference type="InterPro" id="IPR020568">
    <property type="entry name" value="Ribosomal_Su5_D2-typ_SF"/>
</dbReference>